<dbReference type="AlphaFoldDB" id="A0A3D8R394"/>
<dbReference type="PROSITE" id="PS51914">
    <property type="entry name" value="MRH"/>
    <property type="match status" value="1"/>
</dbReference>
<proteinExistence type="inferred from homology"/>
<feature type="region of interest" description="Disordered" evidence="8">
    <location>
        <begin position="444"/>
        <end position="532"/>
    </location>
</feature>
<dbReference type="GO" id="GO:0030246">
    <property type="term" value="F:carbohydrate binding"/>
    <property type="evidence" value="ECO:0007669"/>
    <property type="project" value="UniProtKB-UniRule"/>
</dbReference>
<feature type="compositionally biased region" description="Polar residues" evidence="8">
    <location>
        <begin position="59"/>
        <end position="76"/>
    </location>
</feature>
<keyword evidence="5 7" id="KW-0256">Endoplasmic reticulum</keyword>
<feature type="chain" id="PRO_5017737495" description="Endoplasmic reticulum lectin" evidence="9">
    <location>
        <begin position="18"/>
        <end position="532"/>
    </location>
</feature>
<keyword evidence="6" id="KW-1015">Disulfide bond</keyword>
<keyword evidence="3 9" id="KW-0732">Signal</keyword>
<accession>A0A3D8R394</accession>
<dbReference type="GO" id="GO:0005789">
    <property type="term" value="C:endoplasmic reticulum membrane"/>
    <property type="evidence" value="ECO:0007669"/>
    <property type="project" value="UniProtKB-SubCell"/>
</dbReference>
<feature type="signal peptide" evidence="9">
    <location>
        <begin position="1"/>
        <end position="17"/>
    </location>
</feature>
<evidence type="ECO:0000256" key="8">
    <source>
        <dbReference type="SAM" id="MobiDB-lite"/>
    </source>
</evidence>
<feature type="region of interest" description="Disordered" evidence="8">
    <location>
        <begin position="178"/>
        <end position="213"/>
    </location>
</feature>
<organism evidence="11 12">
    <name type="scientific">Coleophoma crateriformis</name>
    <dbReference type="NCBI Taxonomy" id="565419"/>
    <lineage>
        <taxon>Eukaryota</taxon>
        <taxon>Fungi</taxon>
        <taxon>Dikarya</taxon>
        <taxon>Ascomycota</taxon>
        <taxon>Pezizomycotina</taxon>
        <taxon>Leotiomycetes</taxon>
        <taxon>Helotiales</taxon>
        <taxon>Dermateaceae</taxon>
        <taxon>Coleophoma</taxon>
    </lineage>
</organism>
<evidence type="ECO:0000256" key="1">
    <source>
        <dbReference type="ARBA" id="ARBA00004367"/>
    </source>
</evidence>
<evidence type="ECO:0000256" key="7">
    <source>
        <dbReference type="RuleBase" id="RU369099"/>
    </source>
</evidence>
<dbReference type="Pfam" id="PF07915">
    <property type="entry name" value="PRKCSH"/>
    <property type="match status" value="1"/>
</dbReference>
<comment type="function">
    <text evidence="7">Lectin involved in the quality control of the secretory pathway. As a member of the endoplasmic reticulum-associated degradation lumenal (ERAD-L) surveillance system, targets misfolded endoplasmic reticulum lumenal glycoproteins for degradation.</text>
</comment>
<evidence type="ECO:0000256" key="4">
    <source>
        <dbReference type="ARBA" id="ARBA00022734"/>
    </source>
</evidence>
<dbReference type="InterPro" id="IPR009011">
    <property type="entry name" value="Man6P_isomerase_rcpt-bd_dom_sf"/>
</dbReference>
<protein>
    <recommendedName>
        <fullName evidence="7">Endoplasmic reticulum lectin</fullName>
    </recommendedName>
    <alternativeName>
        <fullName evidence="7">Protein OS-9 homolog</fullName>
    </alternativeName>
</protein>
<evidence type="ECO:0000259" key="10">
    <source>
        <dbReference type="PROSITE" id="PS51914"/>
    </source>
</evidence>
<feature type="compositionally biased region" description="Acidic residues" evidence="8">
    <location>
        <begin position="450"/>
        <end position="461"/>
    </location>
</feature>
<gene>
    <name evidence="11" type="ORF">BP5796_08941</name>
</gene>
<evidence type="ECO:0000256" key="9">
    <source>
        <dbReference type="SAM" id="SignalP"/>
    </source>
</evidence>
<keyword evidence="4 7" id="KW-0430">Lectin</keyword>
<feature type="domain" description="MRH" evidence="10">
    <location>
        <begin position="149"/>
        <end position="298"/>
    </location>
</feature>
<dbReference type="GO" id="GO:0030968">
    <property type="term" value="P:endoplasmic reticulum unfolded protein response"/>
    <property type="evidence" value="ECO:0007669"/>
    <property type="project" value="UniProtKB-UniRule"/>
</dbReference>
<evidence type="ECO:0000313" key="11">
    <source>
        <dbReference type="EMBL" id="RDW68284.1"/>
    </source>
</evidence>
<dbReference type="InterPro" id="IPR045149">
    <property type="entry name" value="OS-9-like"/>
</dbReference>
<dbReference type="GO" id="GO:0005788">
    <property type="term" value="C:endoplasmic reticulum lumen"/>
    <property type="evidence" value="ECO:0007669"/>
    <property type="project" value="UniProtKB-UniRule"/>
</dbReference>
<dbReference type="InterPro" id="IPR012913">
    <property type="entry name" value="OS9-like_dom"/>
</dbReference>
<dbReference type="Proteomes" id="UP000256328">
    <property type="component" value="Unassembled WGS sequence"/>
</dbReference>
<keyword evidence="12" id="KW-1185">Reference proteome</keyword>
<evidence type="ECO:0000256" key="3">
    <source>
        <dbReference type="ARBA" id="ARBA00022729"/>
    </source>
</evidence>
<evidence type="ECO:0000256" key="5">
    <source>
        <dbReference type="ARBA" id="ARBA00022824"/>
    </source>
</evidence>
<feature type="region of interest" description="Disordered" evidence="8">
    <location>
        <begin position="59"/>
        <end position="85"/>
    </location>
</feature>
<dbReference type="GO" id="GO:0030970">
    <property type="term" value="P:retrograde protein transport, ER to cytosol"/>
    <property type="evidence" value="ECO:0007669"/>
    <property type="project" value="TreeGrafter"/>
</dbReference>
<feature type="compositionally biased region" description="Basic and acidic residues" evidence="8">
    <location>
        <begin position="477"/>
        <end position="509"/>
    </location>
</feature>
<feature type="compositionally biased region" description="Basic and acidic residues" evidence="8">
    <location>
        <begin position="202"/>
        <end position="213"/>
    </location>
</feature>
<evidence type="ECO:0000256" key="2">
    <source>
        <dbReference type="ARBA" id="ARBA00009918"/>
    </source>
</evidence>
<dbReference type="InterPro" id="IPR044865">
    <property type="entry name" value="MRH_dom"/>
</dbReference>
<comment type="caution">
    <text evidence="11">The sequence shown here is derived from an EMBL/GenBank/DDBJ whole genome shotgun (WGS) entry which is preliminary data.</text>
</comment>
<keyword evidence="7" id="KW-0472">Membrane</keyword>
<feature type="compositionally biased region" description="Acidic residues" evidence="8">
    <location>
        <begin position="513"/>
        <end position="525"/>
    </location>
</feature>
<comment type="subcellular location">
    <subcellularLocation>
        <location evidence="1 7">Endoplasmic reticulum membrane</location>
        <topology evidence="1 7">Peripheral membrane protein</topology>
        <orientation evidence="1 7">Lumenal side</orientation>
    </subcellularLocation>
</comment>
<evidence type="ECO:0000256" key="6">
    <source>
        <dbReference type="ARBA" id="ARBA00023157"/>
    </source>
</evidence>
<comment type="similarity">
    <text evidence="2 7">Belongs to the OS-9 family.</text>
</comment>
<name>A0A3D8R394_9HELO</name>
<dbReference type="PANTHER" id="PTHR15414">
    <property type="entry name" value="OS-9-RELATED"/>
    <property type="match status" value="1"/>
</dbReference>
<evidence type="ECO:0000313" key="12">
    <source>
        <dbReference type="Proteomes" id="UP000256328"/>
    </source>
</evidence>
<dbReference type="EMBL" id="PDLN01000013">
    <property type="protein sequence ID" value="RDW68284.1"/>
    <property type="molecule type" value="Genomic_DNA"/>
</dbReference>
<dbReference type="SUPFAM" id="SSF50911">
    <property type="entry name" value="Mannose 6-phosphate receptor domain"/>
    <property type="match status" value="1"/>
</dbReference>
<reference evidence="11 12" key="1">
    <citation type="journal article" date="2018" name="IMA Fungus">
        <title>IMA Genome-F 9: Draft genome sequence of Annulohypoxylon stygium, Aspergillus mulundensis, Berkeleyomyces basicola (syn. Thielaviopsis basicola), Ceratocystis smalleyi, two Cercospora beticola strains, Coleophoma cylindrospora, Fusarium fracticaudum, Phialophora cf. hyalina, and Morchella septimelata.</title>
        <authorList>
            <person name="Wingfield B.D."/>
            <person name="Bills G.F."/>
            <person name="Dong Y."/>
            <person name="Huang W."/>
            <person name="Nel W.J."/>
            <person name="Swalarsk-Parry B.S."/>
            <person name="Vaghefi N."/>
            <person name="Wilken P.M."/>
            <person name="An Z."/>
            <person name="de Beer Z.W."/>
            <person name="De Vos L."/>
            <person name="Chen L."/>
            <person name="Duong T.A."/>
            <person name="Gao Y."/>
            <person name="Hammerbacher A."/>
            <person name="Kikkert J.R."/>
            <person name="Li Y."/>
            <person name="Li H."/>
            <person name="Li K."/>
            <person name="Li Q."/>
            <person name="Liu X."/>
            <person name="Ma X."/>
            <person name="Naidoo K."/>
            <person name="Pethybridge S.J."/>
            <person name="Sun J."/>
            <person name="Steenkamp E.T."/>
            <person name="van der Nest M.A."/>
            <person name="van Wyk S."/>
            <person name="Wingfield M.J."/>
            <person name="Xiong C."/>
            <person name="Yue Q."/>
            <person name="Zhang X."/>
        </authorList>
    </citation>
    <scope>NUCLEOTIDE SEQUENCE [LARGE SCALE GENOMIC DNA]</scope>
    <source>
        <strain evidence="11 12">BP5796</strain>
    </source>
</reference>
<dbReference type="OrthoDB" id="448954at2759"/>
<sequence length="532" mass="59149">MRRLISAVLASASTALASQTVFSVHDDLLAFPQYEVAFSDSFISDTEASLIIDHALPSTQETHTSSTGIESPSNDQWPAGRSAGEHSFDPSTHMYELLRLANEQYLCTIPIVASPIKNETSEAEAKAAEQKELARATDRGWELLQELEGDCLYFVSGWWSYAFCYNAEVTQFHALPPSPGKPPVPQRDPNTKEFILGKAKSTTKERKQPEEDEWGHAIDVRRPKAAEPPITELQVKGDSRYLVQRMEDGTTCDLTGKPRKVEVQYHCNPHVTDRIGYIKEITTCTYLLVIYTPRLCSDVAFMPPKENKANQINCRRILPETEISEAKERKELEAKLAATKSSEEPPIVIGGVLLGGGKFHSSEGQRMPVPRDFADFNSGKTIEVIAKGKSKADGGKVESATDEELQKLDLDPEMVEEVKKQVSKMAKEKGWKIEVVDAPGQVREILGIVDPDDTDEDDTNDAEQLGGENVRQPVLKGTEKAKPEKAKPSYETDGKKDIKEEKVAEDRVPETLPEGEQEESEEGSEEIYKDEL</sequence>
<dbReference type="PANTHER" id="PTHR15414:SF0">
    <property type="entry name" value="ENDOPLASMIC RETICULUM LECTIN 1"/>
    <property type="match status" value="1"/>
</dbReference>
<dbReference type="Gene3D" id="2.70.130.10">
    <property type="entry name" value="Mannose-6-phosphate receptor binding domain"/>
    <property type="match status" value="1"/>
</dbReference>